<dbReference type="OrthoDB" id="381053at2157"/>
<keyword evidence="3" id="KW-1185">Reference proteome</keyword>
<organism evidence="2 3">
    <name type="scientific">Natronobacterium texcoconense</name>
    <dbReference type="NCBI Taxonomy" id="1095778"/>
    <lineage>
        <taxon>Archaea</taxon>
        <taxon>Methanobacteriati</taxon>
        <taxon>Methanobacteriota</taxon>
        <taxon>Stenosarchaea group</taxon>
        <taxon>Halobacteria</taxon>
        <taxon>Halobacteriales</taxon>
        <taxon>Natrialbaceae</taxon>
        <taxon>Natronobacterium</taxon>
    </lineage>
</organism>
<feature type="region of interest" description="Disordered" evidence="1">
    <location>
        <begin position="37"/>
        <end position="60"/>
    </location>
</feature>
<dbReference type="EMBL" id="FNLC01000002">
    <property type="protein sequence ID" value="SDR01680.1"/>
    <property type="molecule type" value="Genomic_DNA"/>
</dbReference>
<proteinExistence type="predicted"/>
<reference evidence="3" key="1">
    <citation type="submission" date="2016-10" db="EMBL/GenBank/DDBJ databases">
        <authorList>
            <person name="Varghese N."/>
            <person name="Submissions S."/>
        </authorList>
    </citation>
    <scope>NUCLEOTIDE SEQUENCE [LARGE SCALE GENOMIC DNA]</scope>
    <source>
        <strain evidence="3">DSM 24767</strain>
    </source>
</reference>
<dbReference type="RefSeq" id="WP_090381059.1">
    <property type="nucleotide sequence ID" value="NZ_FNLC01000002.1"/>
</dbReference>
<evidence type="ECO:0000313" key="3">
    <source>
        <dbReference type="Proteomes" id="UP000198848"/>
    </source>
</evidence>
<name>A0A1H1FLC2_NATTX</name>
<dbReference type="AlphaFoldDB" id="A0A1H1FLC2"/>
<gene>
    <name evidence="2" type="ORF">SAMN04489842_2013</name>
</gene>
<sequence>MSPPASAALFLLGVWVLVMLAVPCVAAYHQWRWKNGLTSDGYPFPESESVPADDSMPADD</sequence>
<evidence type="ECO:0000256" key="1">
    <source>
        <dbReference type="SAM" id="MobiDB-lite"/>
    </source>
</evidence>
<dbReference type="Proteomes" id="UP000198848">
    <property type="component" value="Unassembled WGS sequence"/>
</dbReference>
<accession>A0A1H1FLC2</accession>
<evidence type="ECO:0000313" key="2">
    <source>
        <dbReference type="EMBL" id="SDR01680.1"/>
    </source>
</evidence>
<protein>
    <submittedName>
        <fullName evidence="2">Uncharacterized protein</fullName>
    </submittedName>
</protein>